<gene>
    <name evidence="3" type="ORF">JJQ90_16600</name>
</gene>
<dbReference type="CDD" id="cd07012">
    <property type="entry name" value="PBP2_Bug_TTT"/>
    <property type="match status" value="1"/>
</dbReference>
<sequence length="333" mass="34712">MPDPRHATLHRRALLASALMAGPAFVPGLAHAQGQGFPNRTLRLIVPFPPAGAADVMSRVVAEAARAAFGQNVVVENRSGGGGTIGTEAVMRSPPDGYALLMGNQSTHSINPEIRENPGLDPATMVPIASVGNVAQVLYVRPSLAARSVPELIALAKARPAQLTYGTAGIGTGGHLAMMLLEAHAGIELNHIPFRGTAPATAAVLAGQIDMMIDTMPTALPHIQNDAVRALAVTTTTRHARLLQVPSLTESGFNDYEAVLYYALFAPPGTPDAIAARLGEGFEATVAQPAVANRLNEMGCDPLPVARADLAAHVAADRARWGAVIRRAGIRIS</sequence>
<proteinExistence type="inferred from homology"/>
<dbReference type="Pfam" id="PF03401">
    <property type="entry name" value="TctC"/>
    <property type="match status" value="1"/>
</dbReference>
<feature type="chain" id="PRO_5045328454" evidence="2">
    <location>
        <begin position="33"/>
        <end position="333"/>
    </location>
</feature>
<reference evidence="3 4" key="1">
    <citation type="submission" date="2021-01" db="EMBL/GenBank/DDBJ databases">
        <title>Roseomonas sp. nov, a bacterium isolated from an oil production mixture in Yumen Oilfield.</title>
        <authorList>
            <person name="Wu D."/>
        </authorList>
    </citation>
    <scope>NUCLEOTIDE SEQUENCE [LARGE SCALE GENOMIC DNA]</scope>
    <source>
        <strain evidence="3 4">ROY-5-3</strain>
    </source>
</reference>
<dbReference type="PIRSF" id="PIRSF017082">
    <property type="entry name" value="YflP"/>
    <property type="match status" value="1"/>
</dbReference>
<dbReference type="Proteomes" id="UP000689967">
    <property type="component" value="Unassembled WGS sequence"/>
</dbReference>
<accession>A0ABS6H9I0</accession>
<name>A0ABS6H9I0_9PROT</name>
<dbReference type="InterPro" id="IPR005064">
    <property type="entry name" value="BUG"/>
</dbReference>
<evidence type="ECO:0000256" key="1">
    <source>
        <dbReference type="ARBA" id="ARBA00006987"/>
    </source>
</evidence>
<evidence type="ECO:0000313" key="4">
    <source>
        <dbReference type="Proteomes" id="UP000689967"/>
    </source>
</evidence>
<dbReference type="EMBL" id="JAERQM010000005">
    <property type="protein sequence ID" value="MBU8545344.1"/>
    <property type="molecule type" value="Genomic_DNA"/>
</dbReference>
<dbReference type="PANTHER" id="PTHR42928">
    <property type="entry name" value="TRICARBOXYLATE-BINDING PROTEIN"/>
    <property type="match status" value="1"/>
</dbReference>
<dbReference type="PANTHER" id="PTHR42928:SF5">
    <property type="entry name" value="BLR1237 PROTEIN"/>
    <property type="match status" value="1"/>
</dbReference>
<comment type="caution">
    <text evidence="3">The sequence shown here is derived from an EMBL/GenBank/DDBJ whole genome shotgun (WGS) entry which is preliminary data.</text>
</comment>
<feature type="signal peptide" evidence="2">
    <location>
        <begin position="1"/>
        <end position="32"/>
    </location>
</feature>
<evidence type="ECO:0000313" key="3">
    <source>
        <dbReference type="EMBL" id="MBU8545344.1"/>
    </source>
</evidence>
<comment type="similarity">
    <text evidence="1">Belongs to the UPF0065 (bug) family.</text>
</comment>
<keyword evidence="2" id="KW-0732">Signal</keyword>
<protein>
    <submittedName>
        <fullName evidence="3">Tripartite tricarboxylate transporter substrate binding protein</fullName>
    </submittedName>
</protein>
<organism evidence="3 4">
    <name type="scientific">Falsiroseomonas oleicola</name>
    <dbReference type="NCBI Taxonomy" id="2801474"/>
    <lineage>
        <taxon>Bacteria</taxon>
        <taxon>Pseudomonadati</taxon>
        <taxon>Pseudomonadota</taxon>
        <taxon>Alphaproteobacteria</taxon>
        <taxon>Acetobacterales</taxon>
        <taxon>Roseomonadaceae</taxon>
        <taxon>Falsiroseomonas</taxon>
    </lineage>
</organism>
<dbReference type="RefSeq" id="WP_216877362.1">
    <property type="nucleotide sequence ID" value="NZ_JAERQM010000005.1"/>
</dbReference>
<keyword evidence="4" id="KW-1185">Reference proteome</keyword>
<evidence type="ECO:0000256" key="2">
    <source>
        <dbReference type="SAM" id="SignalP"/>
    </source>
</evidence>